<evidence type="ECO:0008006" key="4">
    <source>
        <dbReference type="Google" id="ProtNLM"/>
    </source>
</evidence>
<comment type="caution">
    <text evidence="2">The sequence shown here is derived from an EMBL/GenBank/DDBJ whole genome shotgun (WGS) entry which is preliminary data.</text>
</comment>
<proteinExistence type="predicted"/>
<reference evidence="2" key="2">
    <citation type="journal article" date="2021" name="PeerJ">
        <title>Extensive microbial diversity within the chicken gut microbiome revealed by metagenomics and culture.</title>
        <authorList>
            <person name="Gilroy R."/>
            <person name="Ravi A."/>
            <person name="Getino M."/>
            <person name="Pursley I."/>
            <person name="Horton D.L."/>
            <person name="Alikhan N.F."/>
            <person name="Baker D."/>
            <person name="Gharbi K."/>
            <person name="Hall N."/>
            <person name="Watson M."/>
            <person name="Adriaenssens E.M."/>
            <person name="Foster-Nyarko E."/>
            <person name="Jarju S."/>
            <person name="Secka A."/>
            <person name="Antonio M."/>
            <person name="Oren A."/>
            <person name="Chaudhuri R.R."/>
            <person name="La Ragione R."/>
            <person name="Hildebrand F."/>
            <person name="Pallen M.J."/>
        </authorList>
    </citation>
    <scope>NUCLEOTIDE SEQUENCE</scope>
    <source>
        <strain evidence="2">13361</strain>
    </source>
</reference>
<evidence type="ECO:0000256" key="1">
    <source>
        <dbReference type="SAM" id="Phobius"/>
    </source>
</evidence>
<evidence type="ECO:0000313" key="3">
    <source>
        <dbReference type="Proteomes" id="UP000886796"/>
    </source>
</evidence>
<accession>A0A9D1CM63</accession>
<dbReference type="EMBL" id="DVFK01000009">
    <property type="protein sequence ID" value="HIQ66979.1"/>
    <property type="molecule type" value="Genomic_DNA"/>
</dbReference>
<dbReference type="Proteomes" id="UP000886796">
    <property type="component" value="Unassembled WGS sequence"/>
</dbReference>
<feature type="transmembrane region" description="Helical" evidence="1">
    <location>
        <begin position="91"/>
        <end position="108"/>
    </location>
</feature>
<reference evidence="2" key="1">
    <citation type="submission" date="2020-10" db="EMBL/GenBank/DDBJ databases">
        <authorList>
            <person name="Gilroy R."/>
        </authorList>
    </citation>
    <scope>NUCLEOTIDE SEQUENCE</scope>
    <source>
        <strain evidence="2">13361</strain>
    </source>
</reference>
<keyword evidence="1" id="KW-0472">Membrane</keyword>
<keyword evidence="1" id="KW-1133">Transmembrane helix</keyword>
<dbReference type="AlphaFoldDB" id="A0A9D1CM63"/>
<dbReference type="SUPFAM" id="SSF69593">
    <property type="entry name" value="Glycerol-3-phosphate (1)-acyltransferase"/>
    <property type="match status" value="1"/>
</dbReference>
<gene>
    <name evidence="2" type="ORF">IAB74_00510</name>
</gene>
<keyword evidence="1" id="KW-0812">Transmembrane</keyword>
<sequence>MNKLKYGTYRFIRFWVKLFYPKITVEGLENLPEEPSLVVANHCQMNGPIAGELYFPGDHYIWCAGEMMEARQVPDYAYRDFWSRKPRYIRWFYRILSYVITPLSVSIFNNAHTIPVYRDKRLIITFRETLKRLKEGATVIIFPEHEAPYDHILQDFQSGFVDVARSYYRKTGKCLQFVPMYLAPSLHKMALGKPVAYNPDAPHKEERSRVCQYLMEQISGIARSLPRHKVVPYLNLPKKDYVYNIPEEVVSHEKTCG</sequence>
<protein>
    <recommendedName>
        <fullName evidence="4">Phospholipid/glycerol acyltransferase domain-containing protein</fullName>
    </recommendedName>
</protein>
<organism evidence="2 3">
    <name type="scientific">Candidatus Faecousia excrementigallinarum</name>
    <dbReference type="NCBI Taxonomy" id="2840806"/>
    <lineage>
        <taxon>Bacteria</taxon>
        <taxon>Bacillati</taxon>
        <taxon>Bacillota</taxon>
        <taxon>Clostridia</taxon>
        <taxon>Eubacteriales</taxon>
        <taxon>Oscillospiraceae</taxon>
        <taxon>Faecousia</taxon>
    </lineage>
</organism>
<name>A0A9D1CM63_9FIRM</name>
<evidence type="ECO:0000313" key="2">
    <source>
        <dbReference type="EMBL" id="HIQ66979.1"/>
    </source>
</evidence>